<dbReference type="EMBL" id="CP046883">
    <property type="protein sequence ID" value="QNH95330.1"/>
    <property type="molecule type" value="Genomic_DNA"/>
</dbReference>
<dbReference type="PROSITE" id="PS51746">
    <property type="entry name" value="PPM_2"/>
    <property type="match status" value="1"/>
</dbReference>
<evidence type="ECO:0000256" key="2">
    <source>
        <dbReference type="SAM" id="Phobius"/>
    </source>
</evidence>
<feature type="region of interest" description="Disordered" evidence="1">
    <location>
        <begin position="291"/>
        <end position="322"/>
    </location>
</feature>
<keyword evidence="5" id="KW-1185">Reference proteome</keyword>
<protein>
    <submittedName>
        <fullName evidence="4">Serine/threonine-protein phosphatase</fullName>
    </submittedName>
</protein>
<feature type="compositionally biased region" description="Polar residues" evidence="1">
    <location>
        <begin position="471"/>
        <end position="498"/>
    </location>
</feature>
<feature type="region of interest" description="Disordered" evidence="1">
    <location>
        <begin position="450"/>
        <end position="531"/>
    </location>
</feature>
<dbReference type="KEGG" id="cans:GP473_00170"/>
<dbReference type="AlphaFoldDB" id="A0A7G7YLG0"/>
<gene>
    <name evidence="4" type="ORF">GP473_00170</name>
</gene>
<dbReference type="CDD" id="cd00143">
    <property type="entry name" value="PP2Cc"/>
    <property type="match status" value="1"/>
</dbReference>
<evidence type="ECO:0000259" key="3">
    <source>
        <dbReference type="PROSITE" id="PS51746"/>
    </source>
</evidence>
<dbReference type="RefSeq" id="WP_186276916.1">
    <property type="nucleotide sequence ID" value="NZ_CP046883.1"/>
</dbReference>
<dbReference type="SMART" id="SM00332">
    <property type="entry name" value="PP2Cc"/>
    <property type="match status" value="1"/>
</dbReference>
<dbReference type="SUPFAM" id="SSF81606">
    <property type="entry name" value="PP2C-like"/>
    <property type="match status" value="1"/>
</dbReference>
<organism evidence="4 5">
    <name type="scientific">Corynebacterium anserum</name>
    <dbReference type="NCBI Taxonomy" id="2684406"/>
    <lineage>
        <taxon>Bacteria</taxon>
        <taxon>Bacillati</taxon>
        <taxon>Actinomycetota</taxon>
        <taxon>Actinomycetes</taxon>
        <taxon>Mycobacteriales</taxon>
        <taxon>Corynebacteriaceae</taxon>
        <taxon>Corynebacterium</taxon>
    </lineage>
</organism>
<feature type="compositionally biased region" description="Basic residues" evidence="1">
    <location>
        <begin position="313"/>
        <end position="322"/>
    </location>
</feature>
<keyword evidence="2" id="KW-0812">Transmembrane</keyword>
<feature type="compositionally biased region" description="Basic and acidic residues" evidence="1">
    <location>
        <begin position="455"/>
        <end position="470"/>
    </location>
</feature>
<dbReference type="Pfam" id="PF13672">
    <property type="entry name" value="PP2C_2"/>
    <property type="match status" value="1"/>
</dbReference>
<name>A0A7G7YLG0_9CORY</name>
<dbReference type="Proteomes" id="UP000515275">
    <property type="component" value="Chromosome"/>
</dbReference>
<feature type="transmembrane region" description="Helical" evidence="2">
    <location>
        <begin position="327"/>
        <end position="350"/>
    </location>
</feature>
<dbReference type="Gene3D" id="3.60.40.10">
    <property type="entry name" value="PPM-type phosphatase domain"/>
    <property type="match status" value="1"/>
</dbReference>
<feature type="domain" description="PPM-type phosphatase" evidence="3">
    <location>
        <begin position="8"/>
        <end position="242"/>
    </location>
</feature>
<dbReference type="InterPro" id="IPR036457">
    <property type="entry name" value="PPM-type-like_dom_sf"/>
</dbReference>
<dbReference type="SMART" id="SM00331">
    <property type="entry name" value="PP2C_SIG"/>
    <property type="match status" value="1"/>
</dbReference>
<sequence>MTKNLTLNYAACSDRGLVRGNNEDSAYAGPRLLALADGMGGHAAGEVASTFMIQALQPLDTPLIEDPQHHERLETLLLTAMEEGNQNIAMHVDANPTLAGMGCTLSALLFRGSKVGMCHVGDSRGYRLRDGVLQQITKDDTFVQSLVDQGKLAQEDVSSHPQRSLILKALTGRPVEPTLETFEAQIGDRYLLCSDGLSDPVSPDTITEILKGYPPNQAARKLVEMALRGGGPDNVTVVVADVVEFDATSDQPTDSDIKLPQTAIMVGAVAGEAKEEERPDSPASRAAALSNLKTHHHSPNSDATGMDSAERQRPHKKSRASKKKGKGLLAALVILLLLLAGLGTGGYISYQKIQATYYVTTNDNSDIVINHGMPQPVLGVQLTSLYQEMCLTDDSKVLLLGAHSSSDCHRFSTSDLTPAARGALENLPDDNFDAVVAQVNRLAEQTLPVCVTRNPAKEDDTKSDTKDGKNASKNTNKDAANGNSAGDRSDSGGATTIENSRETDGQNTRETQRTAAPEDLTTPGVSCREVK</sequence>
<accession>A0A7G7YLG0</accession>
<proteinExistence type="predicted"/>
<keyword evidence="2" id="KW-0472">Membrane</keyword>
<keyword evidence="2" id="KW-1133">Transmembrane helix</keyword>
<evidence type="ECO:0000256" key="1">
    <source>
        <dbReference type="SAM" id="MobiDB-lite"/>
    </source>
</evidence>
<evidence type="ECO:0000313" key="5">
    <source>
        <dbReference type="Proteomes" id="UP000515275"/>
    </source>
</evidence>
<reference evidence="4 5" key="1">
    <citation type="submission" date="2019-12" db="EMBL/GenBank/DDBJ databases">
        <title>Corynebacterium sp. nov., isolated from feces of the Anser Albifrons in China.</title>
        <authorList>
            <person name="Liu Q."/>
        </authorList>
    </citation>
    <scope>NUCLEOTIDE SEQUENCE [LARGE SCALE GENOMIC DNA]</scope>
    <source>
        <strain evidence="4 5">23H37-10</strain>
    </source>
</reference>
<evidence type="ECO:0000313" key="4">
    <source>
        <dbReference type="EMBL" id="QNH95330.1"/>
    </source>
</evidence>
<dbReference type="InterPro" id="IPR001932">
    <property type="entry name" value="PPM-type_phosphatase-like_dom"/>
</dbReference>